<keyword evidence="2" id="KW-0488">Methylation</keyword>
<gene>
    <name evidence="7" type="ORF">EOT05_00370</name>
</gene>
<dbReference type="AlphaFoldDB" id="A0A4Q0AGD6"/>
<organism evidence="7 8">
    <name type="scientific">Candidatus Microsaccharimonas sossegonensis</name>
    <dbReference type="NCBI Taxonomy" id="2506948"/>
    <lineage>
        <taxon>Bacteria</taxon>
        <taxon>Candidatus Saccharimonadota</taxon>
        <taxon>Candidatus Saccharimonadia</taxon>
        <taxon>Candidatus Saccharimonadales</taxon>
        <taxon>Candidatus Saccharimonadaceae</taxon>
        <taxon>Candidatus Microsaccharimonas</taxon>
    </lineage>
</organism>
<dbReference type="Gene3D" id="3.30.700.10">
    <property type="entry name" value="Glycoprotein, Type 4 Pilin"/>
    <property type="match status" value="1"/>
</dbReference>
<dbReference type="EMBL" id="SCKX01000001">
    <property type="protein sequence ID" value="RWZ78211.1"/>
    <property type="molecule type" value="Genomic_DNA"/>
</dbReference>
<sequence>MSLNNIKTKLREERGFTIVELLIVIVVIGILAAITIVSFNNVTSKANTSNAASNAEAVQKVAESFNADNNRYPGTLADFTATANTVKLPSGVTVLISPTALASSNGKNSIVYKYKGASATTATGGSVNYWDFGTNAVSTTVIYVGDGKAGDTFVQIAS</sequence>
<dbReference type="InterPro" id="IPR000983">
    <property type="entry name" value="Bac_GSPG_pilin"/>
</dbReference>
<dbReference type="SUPFAM" id="SSF54523">
    <property type="entry name" value="Pili subunits"/>
    <property type="match status" value="1"/>
</dbReference>
<dbReference type="PANTHER" id="PTHR30093">
    <property type="entry name" value="GENERAL SECRETION PATHWAY PROTEIN G"/>
    <property type="match status" value="1"/>
</dbReference>
<evidence type="ECO:0000256" key="2">
    <source>
        <dbReference type="ARBA" id="ARBA00022481"/>
    </source>
</evidence>
<dbReference type="PRINTS" id="PR00813">
    <property type="entry name" value="BCTERIALGSPG"/>
</dbReference>
<dbReference type="GO" id="GO:0016020">
    <property type="term" value="C:membrane"/>
    <property type="evidence" value="ECO:0007669"/>
    <property type="project" value="UniProtKB-SubCell"/>
</dbReference>
<reference evidence="7" key="1">
    <citation type="submission" date="2019-01" db="EMBL/GenBank/DDBJ databases">
        <title>Genomic signatures and co-occurrence patterns of the ultra-small Saccharimodia (Patescibacteria phylum) suggest a symbiotic lifestyle.</title>
        <authorList>
            <person name="Lemos L."/>
            <person name="Medeiros J."/>
            <person name="Andreote F."/>
            <person name="Fernandes G."/>
            <person name="Varani A."/>
            <person name="Oliveira G."/>
            <person name="Pylro V."/>
        </authorList>
    </citation>
    <scope>NUCLEOTIDE SEQUENCE [LARGE SCALE GENOMIC DNA]</scope>
    <source>
        <strain evidence="7">AMD02</strain>
    </source>
</reference>
<name>A0A4Q0AGD6_9BACT</name>
<dbReference type="InterPro" id="IPR012902">
    <property type="entry name" value="N_methyl_site"/>
</dbReference>
<accession>A0A4Q0AGD6</accession>
<keyword evidence="3 6" id="KW-0812">Transmembrane</keyword>
<evidence type="ECO:0000256" key="4">
    <source>
        <dbReference type="ARBA" id="ARBA00022989"/>
    </source>
</evidence>
<evidence type="ECO:0000256" key="5">
    <source>
        <dbReference type="ARBA" id="ARBA00023136"/>
    </source>
</evidence>
<dbReference type="Pfam" id="PF07963">
    <property type="entry name" value="N_methyl"/>
    <property type="match status" value="1"/>
</dbReference>
<proteinExistence type="predicted"/>
<evidence type="ECO:0000313" key="7">
    <source>
        <dbReference type="EMBL" id="RWZ78211.1"/>
    </source>
</evidence>
<dbReference type="PANTHER" id="PTHR30093:SF44">
    <property type="entry name" value="TYPE II SECRETION SYSTEM CORE PROTEIN G"/>
    <property type="match status" value="1"/>
</dbReference>
<protein>
    <submittedName>
        <fullName evidence="7">Prepilin-type N-terminal cleavage/methylation domain-containing protein</fullName>
    </submittedName>
</protein>
<evidence type="ECO:0000256" key="3">
    <source>
        <dbReference type="ARBA" id="ARBA00022692"/>
    </source>
</evidence>
<dbReference type="Proteomes" id="UP000289257">
    <property type="component" value="Unassembled WGS sequence"/>
</dbReference>
<evidence type="ECO:0000256" key="1">
    <source>
        <dbReference type="ARBA" id="ARBA00004167"/>
    </source>
</evidence>
<keyword evidence="5 6" id="KW-0472">Membrane</keyword>
<dbReference type="GO" id="GO:0015627">
    <property type="term" value="C:type II protein secretion system complex"/>
    <property type="evidence" value="ECO:0007669"/>
    <property type="project" value="InterPro"/>
</dbReference>
<comment type="caution">
    <text evidence="7">The sequence shown here is derived from an EMBL/GenBank/DDBJ whole genome shotgun (WGS) entry which is preliminary data.</text>
</comment>
<dbReference type="NCBIfam" id="TIGR02532">
    <property type="entry name" value="IV_pilin_GFxxxE"/>
    <property type="match status" value="1"/>
</dbReference>
<dbReference type="GO" id="GO:0015628">
    <property type="term" value="P:protein secretion by the type II secretion system"/>
    <property type="evidence" value="ECO:0007669"/>
    <property type="project" value="InterPro"/>
</dbReference>
<keyword evidence="4 6" id="KW-1133">Transmembrane helix</keyword>
<comment type="subcellular location">
    <subcellularLocation>
        <location evidence="1">Membrane</location>
        <topology evidence="1">Single-pass membrane protein</topology>
    </subcellularLocation>
</comment>
<evidence type="ECO:0000313" key="8">
    <source>
        <dbReference type="Proteomes" id="UP000289257"/>
    </source>
</evidence>
<dbReference type="InterPro" id="IPR045584">
    <property type="entry name" value="Pilin-like"/>
</dbReference>
<keyword evidence="8" id="KW-1185">Reference proteome</keyword>
<evidence type="ECO:0000256" key="6">
    <source>
        <dbReference type="SAM" id="Phobius"/>
    </source>
</evidence>
<feature type="transmembrane region" description="Helical" evidence="6">
    <location>
        <begin position="21"/>
        <end position="39"/>
    </location>
</feature>